<dbReference type="InterPro" id="IPR003126">
    <property type="entry name" value="Znf_UBR"/>
</dbReference>
<keyword evidence="5 10" id="KW-0863">Zinc-finger</keyword>
<dbReference type="EMBL" id="KN398615">
    <property type="protein sequence ID" value="KHG12962.1"/>
    <property type="molecule type" value="Genomic_DNA"/>
</dbReference>
<keyword evidence="7 10" id="KW-0862">Zinc</keyword>
<feature type="compositionally biased region" description="Low complexity" evidence="11">
    <location>
        <begin position="1228"/>
        <end position="1241"/>
    </location>
</feature>
<feature type="region of interest" description="Disordered" evidence="11">
    <location>
        <begin position="1321"/>
        <end position="1342"/>
    </location>
</feature>
<dbReference type="UniPathway" id="UPA00143"/>
<dbReference type="Gene3D" id="2.10.110.30">
    <property type="match status" value="1"/>
</dbReference>
<dbReference type="PANTHER" id="PTHR21497:SF53">
    <property type="entry name" value="E3 UBIQUITIN-PROTEIN LIGASE PRT6"/>
    <property type="match status" value="1"/>
</dbReference>
<comment type="catalytic activity">
    <reaction evidence="1 10">
        <text>S-ubiquitinyl-[E2 ubiquitin-conjugating enzyme]-L-cysteine + [acceptor protein]-L-lysine = [E2 ubiquitin-conjugating enzyme]-L-cysteine + N(6)-ubiquitinyl-[acceptor protein]-L-lysine.</text>
        <dbReference type="EC" id="2.3.2.27"/>
    </reaction>
</comment>
<keyword evidence="3 10" id="KW-0808">Transferase</keyword>
<name>A0A0B0NJX9_GOSAR</name>
<evidence type="ECO:0000256" key="3">
    <source>
        <dbReference type="ARBA" id="ARBA00022679"/>
    </source>
</evidence>
<evidence type="ECO:0000256" key="5">
    <source>
        <dbReference type="ARBA" id="ARBA00022771"/>
    </source>
</evidence>
<dbReference type="InterPro" id="IPR044046">
    <property type="entry name" value="E3_ligase_UBR-like_C"/>
</dbReference>
<feature type="region of interest" description="Disordered" evidence="11">
    <location>
        <begin position="1209"/>
        <end position="1247"/>
    </location>
</feature>
<dbReference type="EC" id="2.3.2.27" evidence="10"/>
<dbReference type="FunFam" id="2.10.110.30:FF:000002">
    <property type="entry name" value="Putative e3 ubiquitin-protein ligase ubr3"/>
    <property type="match status" value="1"/>
</dbReference>
<evidence type="ECO:0000256" key="10">
    <source>
        <dbReference type="RuleBase" id="RU366018"/>
    </source>
</evidence>
<dbReference type="Pfam" id="PF02207">
    <property type="entry name" value="zf-UBR"/>
    <property type="match status" value="1"/>
</dbReference>
<dbReference type="GO" id="GO:0061630">
    <property type="term" value="F:ubiquitin protein ligase activity"/>
    <property type="evidence" value="ECO:0007669"/>
    <property type="project" value="UniProtKB-UniRule"/>
</dbReference>
<evidence type="ECO:0000256" key="8">
    <source>
        <dbReference type="ARBA" id="ARBA00046341"/>
    </source>
</evidence>
<evidence type="ECO:0000256" key="11">
    <source>
        <dbReference type="SAM" id="MobiDB-lite"/>
    </source>
</evidence>
<gene>
    <name evidence="13" type="ORF">F383_01743</name>
</gene>
<evidence type="ECO:0000256" key="6">
    <source>
        <dbReference type="ARBA" id="ARBA00022786"/>
    </source>
</evidence>
<dbReference type="CDD" id="cd16482">
    <property type="entry name" value="RING-H2_UBR1-like"/>
    <property type="match status" value="1"/>
</dbReference>
<comment type="pathway">
    <text evidence="2 10">Protein modification; protein ubiquitination.</text>
</comment>
<evidence type="ECO:0000259" key="12">
    <source>
        <dbReference type="PROSITE" id="PS51157"/>
    </source>
</evidence>
<evidence type="ECO:0000313" key="14">
    <source>
        <dbReference type="Proteomes" id="UP000032142"/>
    </source>
</evidence>
<dbReference type="InterPro" id="IPR039164">
    <property type="entry name" value="UBR1-like"/>
</dbReference>
<feature type="domain" description="UBR-type" evidence="12">
    <location>
        <begin position="116"/>
        <end position="186"/>
    </location>
</feature>
<accession>A0A0B0NJX9</accession>
<dbReference type="InterPro" id="IPR036390">
    <property type="entry name" value="WH_DNA-bd_sf"/>
</dbReference>
<keyword evidence="4 10" id="KW-0479">Metal-binding</keyword>
<dbReference type="PROSITE" id="PS51157">
    <property type="entry name" value="ZF_UBR"/>
    <property type="match status" value="1"/>
</dbReference>
<dbReference type="SMART" id="SM00396">
    <property type="entry name" value="ZnF_UBR1"/>
    <property type="match status" value="1"/>
</dbReference>
<dbReference type="PANTHER" id="PTHR21497">
    <property type="entry name" value="UBIQUITIN LIGASE E3 ALPHA-RELATED"/>
    <property type="match status" value="1"/>
</dbReference>
<organism evidence="13 14">
    <name type="scientific">Gossypium arboreum</name>
    <name type="common">Tree cotton</name>
    <name type="synonym">Gossypium nanking</name>
    <dbReference type="NCBI Taxonomy" id="29729"/>
    <lineage>
        <taxon>Eukaryota</taxon>
        <taxon>Viridiplantae</taxon>
        <taxon>Streptophyta</taxon>
        <taxon>Embryophyta</taxon>
        <taxon>Tracheophyta</taxon>
        <taxon>Spermatophyta</taxon>
        <taxon>Magnoliopsida</taxon>
        <taxon>eudicotyledons</taxon>
        <taxon>Gunneridae</taxon>
        <taxon>Pentapetalae</taxon>
        <taxon>rosids</taxon>
        <taxon>malvids</taxon>
        <taxon>Malvales</taxon>
        <taxon>Malvaceae</taxon>
        <taxon>Malvoideae</taxon>
        <taxon>Gossypium</taxon>
    </lineage>
</organism>
<evidence type="ECO:0000256" key="2">
    <source>
        <dbReference type="ARBA" id="ARBA00004906"/>
    </source>
</evidence>
<feature type="region of interest" description="Disordered" evidence="11">
    <location>
        <begin position="1146"/>
        <end position="1176"/>
    </location>
</feature>
<dbReference type="GO" id="GO:0016567">
    <property type="term" value="P:protein ubiquitination"/>
    <property type="evidence" value="ECO:0007669"/>
    <property type="project" value="UniProtKB-UniRule"/>
</dbReference>
<evidence type="ECO:0000256" key="4">
    <source>
        <dbReference type="ARBA" id="ARBA00022723"/>
    </source>
</evidence>
<proteinExistence type="inferred from homology"/>
<dbReference type="CDD" id="cd19673">
    <property type="entry name" value="UBR-box_UBR3"/>
    <property type="match status" value="1"/>
</dbReference>
<evidence type="ECO:0000313" key="13">
    <source>
        <dbReference type="EMBL" id="KHG12962.1"/>
    </source>
</evidence>
<dbReference type="GO" id="GO:0071596">
    <property type="term" value="P:ubiquitin-dependent protein catabolic process via the N-end rule pathway"/>
    <property type="evidence" value="ECO:0007669"/>
    <property type="project" value="UniProtKB-UniRule"/>
</dbReference>
<dbReference type="GO" id="GO:0005737">
    <property type="term" value="C:cytoplasm"/>
    <property type="evidence" value="ECO:0007669"/>
    <property type="project" value="TreeGrafter"/>
</dbReference>
<keyword evidence="6 10" id="KW-0833">Ubl conjugation pathway</keyword>
<feature type="compositionally biased region" description="Polar residues" evidence="11">
    <location>
        <begin position="1218"/>
        <end position="1227"/>
    </location>
</feature>
<dbReference type="Pfam" id="PF22960">
    <property type="entry name" value="WHD_UBR1"/>
    <property type="match status" value="1"/>
</dbReference>
<dbReference type="Proteomes" id="UP000032142">
    <property type="component" value="Unassembled WGS sequence"/>
</dbReference>
<reference evidence="14" key="1">
    <citation type="submission" date="2014-09" db="EMBL/GenBank/DDBJ databases">
        <authorList>
            <person name="Mudge J."/>
            <person name="Ramaraj T."/>
            <person name="Lindquist I.E."/>
            <person name="Bharti A.K."/>
            <person name="Sundararajan A."/>
            <person name="Cameron C.T."/>
            <person name="Woodward J.E."/>
            <person name="May G.D."/>
            <person name="Brubaker C."/>
            <person name="Broadhvest J."/>
            <person name="Wilkins T.A."/>
        </authorList>
    </citation>
    <scope>NUCLEOTIDE SEQUENCE</scope>
    <source>
        <strain evidence="14">cv. AKA8401</strain>
    </source>
</reference>
<sequence length="2061" mass="230728">MESPTNFSSIEPHDRVIQRLAALGIPVEYLDRHYEGIVDFVSDNGLSQEIVFAILPTDEEMVESIQDARLKSKKWLCVSVKNWFRESLVWLQWLMFRGEPVNALISLAKLSVDQRGVCAAVWGSNDIAYRCRTCEVDRTCAICVPCFQNGNHKGHDFSIFKTGGGCCDCGDETAWKHEGFCSKHKGAEQIQQLPETIADSVGPVLDVLFNFWRNKLFLAEGIFEGKTRESDSGTEQGKAANELTYVVVEMLLDFCNNSESLLSFVSKRMISLDGLLGILIRTERFIGDGVVKKLHELLLKLLAEPIFKNEFSKVFLSYYPTVINEAIKDGSGSILKSKYPLISTFSAQIFTVPTLTARLVKEMDLLGVLLKCLGDIFISCSQKDDHLKVTKLGSLYYTTYLVVEHIQFVMSHDVVSKYATHEQQDIVRTWLKLLAFVQGINLIKRETNLHIEEENDSIHLPFVLGSFIANIHFPLVDGAFSVSVSEGTNVLPYTFKQDMDDGDGVRHAKVGRLSQESSVCSLTGRSMSKVTEVESDSISHLSVPSSAIWLIQECLRVLETWMEVDDGISAALQSISSPNSNGISDRNLLAKKRTQYEIRGGKYFGKLTGSSENHCSDSSSPVYNGHLASDDMEMETGTGTGLAVLPVLSLSEWPDIIYDVSSQEISVHIPLHRLLSLLLQKALKSCYGESVMRNITNSSCSPSLSSPTYADFFGHILGGCHPFGFSASVMEHPLRIRVFCSQILSGMWLKNGDAGLVSYKWYRSSRWSEEGLELDLFLLQCCAALAAPDLYVTRILERFGLLNYLSLNLERSNEYEPIVVKEMLTLIMQILQERRFSGCSIADSLKREFIYKLAIGDATHSQLLKSLPCELSKFDQLQEILDKVAAYCNPSDLNQGMYSLRGVYWKELDLYHPRWRSRDLQVAEERYFRFCGVSAMTTQLPRWTKIYPPLERVARIATCRVTLKIIRAVLFYFVFTDKCTESRASDGILMRALHLLSLALDIYLQQNGATDVECYIEDSYSMPVFAVEEIGESLNYAASKQSLLSLLVALMRMHQQVNRNSYLDSSNSSFSPLIESLLKKFAEVDSHCFAKLQLLAPEVVSCLSKSIPTTDSTSNMHKAKARERQAAIMAKMKVEQSKFLSSITSDADYDSNSEAEMPNSATEHETEGAVQQSCSLCHDPSSKNPVSFLILLQKSRILSFVDRGCPSGDRWADKKQGSIPTNRVTDQSGSNGSSSSSGLSSPPFQLTENSVVESGDNEQAQCGEVNVILEFIKSRFPSLRSTQAPFSSSYMRDSSEYNLETLEEDMCVRIRKEMCDTSLSSSLKKDDVSPASGGSLGSSRDADCHRPGKYIASLSSKTSENSLGFENCNGDRELTESASKPFVYDALGLLDCDGIHLSSCGHAVHQDCLDSYLSSLKERYARRSFFEGALIVDLDKGEFLCPVCRQLVNAILPAVNGKTGRQAMSVTVDPLPALGSPSSSNEEICSLMLQQGLSLLKTAAKVVGRPDFIKALSHQRTESISQDLEPISQALYKMNFSKNQEMLFGSTRLSHTIIIWDILKYSLMSTEVAARGLKTSVATNYTLTSLYKEFKSSSEFIFSLLLRVVQNLSNTNSLHALQRFRALQLFAQSICNGILSDYHSTRHKVEDNLLHILNPDDKEALNPGIQFWNRAADSVLAHDPFSSLMWVLFSLPFPFLSCEESMLSLVHVFYVVSVIQAIITCRIQGYNVNELSSQHCLITDICNILGESDFARWYFVSNEVELSCDIKDIIRRLSFPYLRRCALLWKMLKSSVRSPFCDSDNMWKPSHMMDATKNASTELNEVQKLEKMFKIPPVDVILDDEVSRSFALKWCHHFHKVYRTSSVQNVFYCNPAVPFKLLSLPHVYQDLFLRYISQCCPDCKTVVHEPALCLLCGRLCSAGFKPCCRESGCKSHAKSCGAGIGVFLLIKRTTVLLQRCARQAPWLSPYLDAFGEEDNEMRRGKPLYLNEERYAALTNMVASHGLDRSSKVLGQTTIDTFFATLKSKNPWHVESNALTDKSSIEHIQALDHHVDREPVSKKTTL</sequence>
<evidence type="ECO:0000256" key="1">
    <source>
        <dbReference type="ARBA" id="ARBA00000900"/>
    </source>
</evidence>
<comment type="similarity">
    <text evidence="8 10">Belongs to the E3 ubiquitin-protein ligase UBR1-like family.</text>
</comment>
<dbReference type="InterPro" id="IPR055194">
    <property type="entry name" value="UBR1-like_WH"/>
</dbReference>
<dbReference type="GO" id="GO:0000151">
    <property type="term" value="C:ubiquitin ligase complex"/>
    <property type="evidence" value="ECO:0007669"/>
    <property type="project" value="TreeGrafter"/>
</dbReference>
<keyword evidence="14" id="KW-1185">Reference proteome</keyword>
<evidence type="ECO:0000256" key="9">
    <source>
        <dbReference type="PROSITE-ProRule" id="PRU00508"/>
    </source>
</evidence>
<dbReference type="SUPFAM" id="SSF46785">
    <property type="entry name" value="Winged helix' DNA-binding domain"/>
    <property type="match status" value="1"/>
</dbReference>
<comment type="function">
    <text evidence="10">Ubiquitin ligase protein which is a component of the N-end rule pathway. Recognizes and binds to proteins bearing specific N-terminal residues that are destabilizing according to the N-end rule, leading to their ubiquitination and subsequent degradation.</text>
</comment>
<evidence type="ECO:0000256" key="7">
    <source>
        <dbReference type="ARBA" id="ARBA00022833"/>
    </source>
</evidence>
<feature type="zinc finger region" description="UBR-type" evidence="9">
    <location>
        <begin position="116"/>
        <end position="186"/>
    </location>
</feature>
<dbReference type="GO" id="GO:0008270">
    <property type="term" value="F:zinc ion binding"/>
    <property type="evidence" value="ECO:0007669"/>
    <property type="project" value="UniProtKB-UniRule"/>
</dbReference>
<protein>
    <recommendedName>
        <fullName evidence="10">E3 ubiquitin-protein ligase</fullName>
        <ecNumber evidence="10">2.3.2.27</ecNumber>
    </recommendedName>
</protein>
<dbReference type="Pfam" id="PF18995">
    <property type="entry name" value="PRT6_C"/>
    <property type="match status" value="1"/>
</dbReference>